<dbReference type="OrthoDB" id="6163346at2"/>
<dbReference type="Proteomes" id="UP000019113">
    <property type="component" value="Unassembled WGS sequence"/>
</dbReference>
<dbReference type="EMBL" id="AVBC01000039">
    <property type="protein sequence ID" value="ERL50159.1"/>
    <property type="molecule type" value="Genomic_DNA"/>
</dbReference>
<name>W1N3T2_9GAMM</name>
<proteinExistence type="predicted"/>
<dbReference type="KEGG" id="hhu:AR456_04750"/>
<evidence type="ECO:0000256" key="1">
    <source>
        <dbReference type="SAM" id="SignalP"/>
    </source>
</evidence>
<feature type="signal peptide" evidence="1">
    <location>
        <begin position="1"/>
        <end position="24"/>
    </location>
</feature>
<reference evidence="2 3" key="1">
    <citation type="submission" date="2013-08" db="EMBL/GenBank/DDBJ databases">
        <title>draft genome of Halomonas huanghegensis, strain BJGMM-B45T.</title>
        <authorList>
            <person name="Miao C."/>
            <person name="Wan Y."/>
            <person name="Jin W."/>
        </authorList>
    </citation>
    <scope>NUCLEOTIDE SEQUENCE [LARGE SCALE GENOMIC DNA]</scope>
    <source>
        <strain evidence="2 3">BJGMM-B45</strain>
    </source>
</reference>
<evidence type="ECO:0000313" key="3">
    <source>
        <dbReference type="Proteomes" id="UP000019113"/>
    </source>
</evidence>
<evidence type="ECO:0008006" key="4">
    <source>
        <dbReference type="Google" id="ProtNLM"/>
    </source>
</evidence>
<keyword evidence="1" id="KW-0732">Signal</keyword>
<keyword evidence="3" id="KW-1185">Reference proteome</keyword>
<evidence type="ECO:0000313" key="2">
    <source>
        <dbReference type="EMBL" id="ERL50159.1"/>
    </source>
</evidence>
<organism evidence="2 3">
    <name type="scientific">Halomonas huangheensis</name>
    <dbReference type="NCBI Taxonomy" id="1178482"/>
    <lineage>
        <taxon>Bacteria</taxon>
        <taxon>Pseudomonadati</taxon>
        <taxon>Pseudomonadota</taxon>
        <taxon>Gammaproteobacteria</taxon>
        <taxon>Oceanospirillales</taxon>
        <taxon>Halomonadaceae</taxon>
        <taxon>Halomonas</taxon>
    </lineage>
</organism>
<feature type="chain" id="PRO_5009977316" description="YtkA-like domain-containing protein" evidence="1">
    <location>
        <begin position="25"/>
        <end position="140"/>
    </location>
</feature>
<gene>
    <name evidence="2" type="ORF">BJB45_03265</name>
</gene>
<comment type="caution">
    <text evidence="2">The sequence shown here is derived from an EMBL/GenBank/DDBJ whole genome shotgun (WGS) entry which is preliminary data.</text>
</comment>
<protein>
    <recommendedName>
        <fullName evidence="4">YtkA-like domain-containing protein</fullName>
    </recommendedName>
</protein>
<sequence length="140" mass="15327">MNMKTVFKTMIIAISMSMAASVSASMGASAGQAERLERGISNTQILSLKTPKRYELEVDRSTMLRLSSEQPAGEPSNSSFIKATLYDDSGRSIAQSSSYQGELYLSRQLQPGAYELEVSGWTPAGKSEGLSNRYELHVDY</sequence>
<accession>W1N3T2</accession>
<dbReference type="STRING" id="1178482.AR456_04750"/>
<dbReference type="PATRIC" id="fig|1178482.3.peg.3256"/>
<dbReference type="RefSeq" id="WP_021820210.1">
    <property type="nucleotide sequence ID" value="NZ_AVBC01000039.1"/>
</dbReference>
<dbReference type="AlphaFoldDB" id="W1N3T2"/>